<dbReference type="CDD" id="cd01650">
    <property type="entry name" value="RT_nLTR_like"/>
    <property type="match status" value="1"/>
</dbReference>
<dbReference type="PANTHER" id="PTHR46890:SF48">
    <property type="entry name" value="RNA-DIRECTED DNA POLYMERASE"/>
    <property type="match status" value="1"/>
</dbReference>
<accession>A0A2Z6NDY4</accession>
<dbReference type="EMBL" id="DF973889">
    <property type="protein sequence ID" value="GAU41926.1"/>
    <property type="molecule type" value="Genomic_DNA"/>
</dbReference>
<evidence type="ECO:0000313" key="2">
    <source>
        <dbReference type="EMBL" id="GAU41926.1"/>
    </source>
</evidence>
<name>A0A2Z6NDY4_TRISU</name>
<keyword evidence="3" id="KW-1185">Reference proteome</keyword>
<dbReference type="AlphaFoldDB" id="A0A2Z6NDY4"/>
<dbReference type="OrthoDB" id="410104at2759"/>
<dbReference type="Gene3D" id="3.60.10.10">
    <property type="entry name" value="Endonuclease/exonuclease/phosphatase"/>
    <property type="match status" value="1"/>
</dbReference>
<reference evidence="3" key="1">
    <citation type="journal article" date="2017" name="Front. Plant Sci.">
        <title>Climate Clever Clovers: New Paradigm to Reduce the Environmental Footprint of Ruminants by Breeding Low Methanogenic Forages Utilizing Haplotype Variation.</title>
        <authorList>
            <person name="Kaur P."/>
            <person name="Appels R."/>
            <person name="Bayer P.E."/>
            <person name="Keeble-Gagnere G."/>
            <person name="Wang J."/>
            <person name="Hirakawa H."/>
            <person name="Shirasawa K."/>
            <person name="Vercoe P."/>
            <person name="Stefanova K."/>
            <person name="Durmic Z."/>
            <person name="Nichols P."/>
            <person name="Revell C."/>
            <person name="Isobe S.N."/>
            <person name="Edwards D."/>
            <person name="Erskine W."/>
        </authorList>
    </citation>
    <scope>NUCLEOTIDE SEQUENCE [LARGE SCALE GENOMIC DNA]</scope>
    <source>
        <strain evidence="3">cv. Daliak</strain>
    </source>
</reference>
<gene>
    <name evidence="2" type="ORF">TSUD_25670</name>
</gene>
<organism evidence="2 3">
    <name type="scientific">Trifolium subterraneum</name>
    <name type="common">Subterranean clover</name>
    <dbReference type="NCBI Taxonomy" id="3900"/>
    <lineage>
        <taxon>Eukaryota</taxon>
        <taxon>Viridiplantae</taxon>
        <taxon>Streptophyta</taxon>
        <taxon>Embryophyta</taxon>
        <taxon>Tracheophyta</taxon>
        <taxon>Spermatophyta</taxon>
        <taxon>Magnoliopsida</taxon>
        <taxon>eudicotyledons</taxon>
        <taxon>Gunneridae</taxon>
        <taxon>Pentapetalae</taxon>
        <taxon>rosids</taxon>
        <taxon>fabids</taxon>
        <taxon>Fabales</taxon>
        <taxon>Fabaceae</taxon>
        <taxon>Papilionoideae</taxon>
        <taxon>50 kb inversion clade</taxon>
        <taxon>NPAAA clade</taxon>
        <taxon>Hologalegina</taxon>
        <taxon>IRL clade</taxon>
        <taxon>Trifolieae</taxon>
        <taxon>Trifolium</taxon>
    </lineage>
</organism>
<dbReference type="PANTHER" id="PTHR46890">
    <property type="entry name" value="NON-LTR RETROLELEMENT REVERSE TRANSCRIPTASE-LIKE PROTEIN-RELATED"/>
    <property type="match status" value="1"/>
</dbReference>
<dbReference type="Proteomes" id="UP000242715">
    <property type="component" value="Unassembled WGS sequence"/>
</dbReference>
<evidence type="ECO:0000313" key="3">
    <source>
        <dbReference type="Proteomes" id="UP000242715"/>
    </source>
</evidence>
<protein>
    <recommendedName>
        <fullName evidence="1">Reverse transcriptase domain-containing protein</fullName>
    </recommendedName>
</protein>
<dbReference type="Pfam" id="PF00078">
    <property type="entry name" value="RVT_1"/>
    <property type="match status" value="1"/>
</dbReference>
<evidence type="ECO:0000259" key="1">
    <source>
        <dbReference type="Pfam" id="PF00078"/>
    </source>
</evidence>
<dbReference type="InterPro" id="IPR000477">
    <property type="entry name" value="RT_dom"/>
</dbReference>
<feature type="domain" description="Reverse transcriptase" evidence="1">
    <location>
        <begin position="350"/>
        <end position="493"/>
    </location>
</feature>
<proteinExistence type="predicted"/>
<dbReference type="SUPFAM" id="SSF56219">
    <property type="entry name" value="DNase I-like"/>
    <property type="match status" value="1"/>
</dbReference>
<dbReference type="InterPro" id="IPR036691">
    <property type="entry name" value="Endo/exonu/phosph_ase_sf"/>
</dbReference>
<sequence length="525" mass="59783">MGYDTCLFEEEKKAEESQTDYEEGCNDPEVCRNVDMLVDKIADELKENEDVIFQENRVEKFSNKLGNNLTAEGDGEAEAERPLIYVAQPVTLAGFNLDNNLIDFPLSGRKFTWFKGDGLSMSRLDRFLLSEEWYLAWPNCQQVARLRGLFDHCSLVLSANEEDWGPHPSKILKCPRDVPGYNVFVKYKWNSFRVDGWGGYVLKEKLKMIKKGKKEVLSEAEIAELHGVTSDIHSLSRMHASISWQQSRSMWLKEGDTNSKYFHSLLEGRRRGNAITVIQVDGARVDNLQFKKLNQIESCSLTIPFSEAEADLRGDVMRFIFEFHRNDKLTKGLNFTFIALIPKVVNPQRLNEFHPISLVGNLYKILTNRLRLVIDSVISESQTAFVKDRQILDGILIANEVVDEARKAKKELMLFKVDFEKAYDSVDWGYLDNVMGRMSFPTLWRKWIKECVCTITASVLVNGSPTDESPLERGLRQGDSLSLFLFLLAAEGLNVMMEAMVARNLFTGLVLVAGSNFGVTSSVYR</sequence>
<dbReference type="InterPro" id="IPR052343">
    <property type="entry name" value="Retrotransposon-Effector_Assoc"/>
</dbReference>